<proteinExistence type="predicted"/>
<protein>
    <submittedName>
        <fullName evidence="1">Uncharacterized protein</fullName>
    </submittedName>
</protein>
<reference evidence="2" key="1">
    <citation type="submission" date="2013-06" db="EMBL/GenBank/DDBJ databases">
        <authorList>
            <person name="Zhao Q."/>
        </authorList>
    </citation>
    <scope>NUCLEOTIDE SEQUENCE</scope>
    <source>
        <strain evidence="2">cv. W1943</strain>
    </source>
</reference>
<dbReference type="Gramene" id="ORUFI04G10480.1">
    <property type="protein sequence ID" value="ORUFI04G10480.1"/>
    <property type="gene ID" value="ORUFI04G10480"/>
</dbReference>
<dbReference type="EnsemblPlants" id="ORUFI04G10480.1">
    <property type="protein sequence ID" value="ORUFI04G10480.1"/>
    <property type="gene ID" value="ORUFI04G10480"/>
</dbReference>
<accession>A0A0E0P7Y2</accession>
<dbReference type="HOGENOM" id="CLU_2744446_0_0_1"/>
<sequence length="71" mass="7959">MGNECGRGCVGAVSGPGLEIAIRKNKEDLVNHDATGPKFIQEFTIQCSKQLFDIYRNKEDMHDRKEHTPSP</sequence>
<dbReference type="Proteomes" id="UP000008022">
    <property type="component" value="Unassembled WGS sequence"/>
</dbReference>
<evidence type="ECO:0000313" key="1">
    <source>
        <dbReference type="EnsemblPlants" id="ORUFI04G10480.1"/>
    </source>
</evidence>
<reference evidence="1" key="2">
    <citation type="submission" date="2015-06" db="UniProtKB">
        <authorList>
            <consortium name="EnsemblPlants"/>
        </authorList>
    </citation>
    <scope>IDENTIFICATION</scope>
</reference>
<dbReference type="STRING" id="4529.A0A0E0P7Y2"/>
<name>A0A0E0P7Y2_ORYRU</name>
<evidence type="ECO:0000313" key="2">
    <source>
        <dbReference type="Proteomes" id="UP000008022"/>
    </source>
</evidence>
<keyword evidence="2" id="KW-1185">Reference proteome</keyword>
<dbReference type="AlphaFoldDB" id="A0A0E0P7Y2"/>
<organism evidence="1 2">
    <name type="scientific">Oryza rufipogon</name>
    <name type="common">Brownbeard rice</name>
    <name type="synonym">Asian wild rice</name>
    <dbReference type="NCBI Taxonomy" id="4529"/>
    <lineage>
        <taxon>Eukaryota</taxon>
        <taxon>Viridiplantae</taxon>
        <taxon>Streptophyta</taxon>
        <taxon>Embryophyta</taxon>
        <taxon>Tracheophyta</taxon>
        <taxon>Spermatophyta</taxon>
        <taxon>Magnoliopsida</taxon>
        <taxon>Liliopsida</taxon>
        <taxon>Poales</taxon>
        <taxon>Poaceae</taxon>
        <taxon>BOP clade</taxon>
        <taxon>Oryzoideae</taxon>
        <taxon>Oryzeae</taxon>
        <taxon>Oryzinae</taxon>
        <taxon>Oryza</taxon>
    </lineage>
</organism>